<protein>
    <recommendedName>
        <fullName evidence="4">Zn(2)-C6 fungal-type domain-containing protein</fullName>
    </recommendedName>
</protein>
<sequence length="87" mass="9975">MPFNAKAEDDVKASDPQTPLPKTRSKYVKNACTNCRKASRKCDDARPCPRCIKYALEDSCVSYVRRKRPEKKNGKNQKAIQKQKQKS</sequence>
<feature type="domain" description="Zn(2)-C6 fungal-type" evidence="4">
    <location>
        <begin position="31"/>
        <end position="62"/>
    </location>
</feature>
<accession>A0A1X2HT39</accession>
<keyword evidence="6" id="KW-1185">Reference proteome</keyword>
<keyword evidence="1" id="KW-0479">Metal-binding</keyword>
<feature type="region of interest" description="Disordered" evidence="3">
    <location>
        <begin position="67"/>
        <end position="87"/>
    </location>
</feature>
<comment type="caution">
    <text evidence="5">The sequence shown here is derived from an EMBL/GenBank/DDBJ whole genome shotgun (WGS) entry which is preliminary data.</text>
</comment>
<evidence type="ECO:0000313" key="5">
    <source>
        <dbReference type="EMBL" id="ORZ02762.1"/>
    </source>
</evidence>
<feature type="compositionally biased region" description="Basic and acidic residues" evidence="3">
    <location>
        <begin position="1"/>
        <end position="13"/>
    </location>
</feature>
<evidence type="ECO:0000259" key="4">
    <source>
        <dbReference type="PROSITE" id="PS50048"/>
    </source>
</evidence>
<dbReference type="Proteomes" id="UP000242180">
    <property type="component" value="Unassembled WGS sequence"/>
</dbReference>
<dbReference type="Pfam" id="PF00172">
    <property type="entry name" value="Zn_clus"/>
    <property type="match status" value="1"/>
</dbReference>
<dbReference type="InterPro" id="IPR001138">
    <property type="entry name" value="Zn2Cys6_DnaBD"/>
</dbReference>
<dbReference type="OrthoDB" id="5575144at2759"/>
<evidence type="ECO:0000256" key="2">
    <source>
        <dbReference type="ARBA" id="ARBA00023242"/>
    </source>
</evidence>
<organism evidence="5 6">
    <name type="scientific">Syncephalastrum racemosum</name>
    <name type="common">Filamentous fungus</name>
    <dbReference type="NCBI Taxonomy" id="13706"/>
    <lineage>
        <taxon>Eukaryota</taxon>
        <taxon>Fungi</taxon>
        <taxon>Fungi incertae sedis</taxon>
        <taxon>Mucoromycota</taxon>
        <taxon>Mucoromycotina</taxon>
        <taxon>Mucoromycetes</taxon>
        <taxon>Mucorales</taxon>
        <taxon>Syncephalastraceae</taxon>
        <taxon>Syncephalastrum</taxon>
    </lineage>
</organism>
<dbReference type="PANTHER" id="PTHR47659:SF7">
    <property type="entry name" value="FUNGAL TRANSCRIPTIONAL REGULATORY PROTEIN, N-TERMINAL DOMAIN-CONTAINING PROTEIN"/>
    <property type="match status" value="1"/>
</dbReference>
<dbReference type="PANTHER" id="PTHR47659">
    <property type="entry name" value="ZN(II)2CYS6 TRANSCRIPTION FACTOR (EUROFUNG)-RELATED"/>
    <property type="match status" value="1"/>
</dbReference>
<proteinExistence type="predicted"/>
<dbReference type="SMART" id="SM00066">
    <property type="entry name" value="GAL4"/>
    <property type="match status" value="1"/>
</dbReference>
<dbReference type="InterPro" id="IPR050335">
    <property type="entry name" value="ERT1_acuK_gluconeogen_tf"/>
</dbReference>
<dbReference type="Gene3D" id="4.10.240.10">
    <property type="entry name" value="Zn(2)-C6 fungal-type DNA-binding domain"/>
    <property type="match status" value="1"/>
</dbReference>
<reference evidence="5 6" key="1">
    <citation type="submission" date="2016-07" db="EMBL/GenBank/DDBJ databases">
        <title>Pervasive Adenine N6-methylation of Active Genes in Fungi.</title>
        <authorList>
            <consortium name="DOE Joint Genome Institute"/>
            <person name="Mondo S.J."/>
            <person name="Dannebaum R.O."/>
            <person name="Kuo R.C."/>
            <person name="Labutti K."/>
            <person name="Haridas S."/>
            <person name="Kuo A."/>
            <person name="Salamov A."/>
            <person name="Ahrendt S.R."/>
            <person name="Lipzen A."/>
            <person name="Sullivan W."/>
            <person name="Andreopoulos W.B."/>
            <person name="Clum A."/>
            <person name="Lindquist E."/>
            <person name="Daum C."/>
            <person name="Ramamoorthy G.K."/>
            <person name="Gryganskyi A."/>
            <person name="Culley D."/>
            <person name="Magnuson J.K."/>
            <person name="James T.Y."/>
            <person name="O'Malley M.A."/>
            <person name="Stajich J.E."/>
            <person name="Spatafora J.W."/>
            <person name="Visel A."/>
            <person name="Grigoriev I.V."/>
        </authorList>
    </citation>
    <scope>NUCLEOTIDE SEQUENCE [LARGE SCALE GENOMIC DNA]</scope>
    <source>
        <strain evidence="5 6">NRRL 2496</strain>
    </source>
</reference>
<keyword evidence="2" id="KW-0539">Nucleus</keyword>
<dbReference type="SUPFAM" id="SSF57701">
    <property type="entry name" value="Zn2/Cys6 DNA-binding domain"/>
    <property type="match status" value="1"/>
</dbReference>
<evidence type="ECO:0000256" key="3">
    <source>
        <dbReference type="SAM" id="MobiDB-lite"/>
    </source>
</evidence>
<dbReference type="GO" id="GO:0008270">
    <property type="term" value="F:zinc ion binding"/>
    <property type="evidence" value="ECO:0007669"/>
    <property type="project" value="InterPro"/>
</dbReference>
<evidence type="ECO:0000313" key="6">
    <source>
        <dbReference type="Proteomes" id="UP000242180"/>
    </source>
</evidence>
<dbReference type="InterPro" id="IPR036864">
    <property type="entry name" value="Zn2-C6_fun-type_DNA-bd_sf"/>
</dbReference>
<dbReference type="InParanoid" id="A0A1X2HT39"/>
<name>A0A1X2HT39_SYNRA</name>
<feature type="region of interest" description="Disordered" evidence="3">
    <location>
        <begin position="1"/>
        <end position="23"/>
    </location>
</feature>
<dbReference type="EMBL" id="MCGN01000001">
    <property type="protein sequence ID" value="ORZ02762.1"/>
    <property type="molecule type" value="Genomic_DNA"/>
</dbReference>
<dbReference type="AlphaFoldDB" id="A0A1X2HT39"/>
<evidence type="ECO:0000256" key="1">
    <source>
        <dbReference type="ARBA" id="ARBA00022723"/>
    </source>
</evidence>
<dbReference type="PROSITE" id="PS50048">
    <property type="entry name" value="ZN2_CY6_FUNGAL_2"/>
    <property type="match status" value="1"/>
</dbReference>
<dbReference type="GO" id="GO:0000981">
    <property type="term" value="F:DNA-binding transcription factor activity, RNA polymerase II-specific"/>
    <property type="evidence" value="ECO:0007669"/>
    <property type="project" value="InterPro"/>
</dbReference>
<gene>
    <name evidence="5" type="ORF">BCR43DRAFT_22569</name>
</gene>